<dbReference type="SUPFAM" id="SSF52768">
    <property type="entry name" value="Arginase/deacetylase"/>
    <property type="match status" value="1"/>
</dbReference>
<dbReference type="PANTHER" id="PTHR11358">
    <property type="entry name" value="ARGINASE/AGMATINASE"/>
    <property type="match status" value="1"/>
</dbReference>
<dbReference type="AlphaFoldDB" id="A0A8D3WCB5"/>
<dbReference type="PANTHER" id="PTHR11358:SF26">
    <property type="entry name" value="GUANIDINO ACID HYDROLASE, MITOCHONDRIAL"/>
    <property type="match status" value="1"/>
</dbReference>
<keyword evidence="2" id="KW-0378">Hydrolase</keyword>
<organism evidence="4 5">
    <name type="scientific">Streptomyces pratensis (strain ATCC 33331 / IAF-45CD)</name>
    <dbReference type="NCBI Taxonomy" id="591167"/>
    <lineage>
        <taxon>Bacteria</taxon>
        <taxon>Bacillati</taxon>
        <taxon>Actinomycetota</taxon>
        <taxon>Actinomycetes</taxon>
        <taxon>Kitasatosporales</taxon>
        <taxon>Streptomycetaceae</taxon>
        <taxon>Streptomyces</taxon>
    </lineage>
</organism>
<sequence length="298" mass="31053">MERIPSPARSCARTLTFMRLPLDLDPTARDLVVLGVPYDESGWFPGNRLGPGAVRSASAVAHVPGADRGPGTFDLVDCVDGGDLDLTPWISGAAPEVPYKRLSHLLAGNAAVLLLGGSRSLTLAALRAVAEIHGPVALLHLAADPAGAHPQGDFLYQAIDECLVDPAAVVRIGLRGAGYSGHAQGGLMLDVGRFGRLGVRGAADVARHRIARRPVYVSVAVDVADPAFAPGTGIRVPGGLTSRELLGFLRCVGDLCPVGFEVTGMSPPQDRSGITTALASEIGGELIHQYARAQRILM</sequence>
<dbReference type="PROSITE" id="PS51409">
    <property type="entry name" value="ARGINASE_2"/>
    <property type="match status" value="1"/>
</dbReference>
<protein>
    <submittedName>
        <fullName evidence="4">Arginase/agmatinase/formiminoglutamase</fullName>
    </submittedName>
</protein>
<evidence type="ECO:0000313" key="4">
    <source>
        <dbReference type="EMBL" id="ADW01615.1"/>
    </source>
</evidence>
<dbReference type="EMBL" id="CP002475">
    <property type="protein sequence ID" value="ADW01615.1"/>
    <property type="molecule type" value="Genomic_DNA"/>
</dbReference>
<dbReference type="Gene3D" id="3.40.800.10">
    <property type="entry name" value="Ureohydrolase domain"/>
    <property type="match status" value="1"/>
</dbReference>
<dbReference type="GO" id="GO:0008783">
    <property type="term" value="F:agmatinase activity"/>
    <property type="evidence" value="ECO:0007669"/>
    <property type="project" value="TreeGrafter"/>
</dbReference>
<reference evidence="4 5" key="1">
    <citation type="submission" date="2011-01" db="EMBL/GenBank/DDBJ databases">
        <title>Complete sequence of chromosome of Streptomyces flavogriseus ATCC 33331.</title>
        <authorList>
            <consortium name="US DOE Joint Genome Institute"/>
            <person name="Lucas S."/>
            <person name="Copeland A."/>
            <person name="Lapidus A."/>
            <person name="Cheng J.-F."/>
            <person name="Goodwin L."/>
            <person name="Pitluck S."/>
            <person name="Davenport K."/>
            <person name="Detter J.C."/>
            <person name="Han C."/>
            <person name="Tapia R."/>
            <person name="Land M."/>
            <person name="Hauser L."/>
            <person name="Kyrpides N."/>
            <person name="Ivanova N."/>
            <person name="Ovchinnikova G."/>
            <person name="Pagani I."/>
            <person name="Brumm P."/>
            <person name="Mead D."/>
            <person name="Woyke T."/>
        </authorList>
    </citation>
    <scope>NUCLEOTIDE SEQUENCE [LARGE SCALE GENOMIC DNA]</scope>
    <source>
        <strain evidence="5">ATCC 33331 / IAF-45CD</strain>
    </source>
</reference>
<evidence type="ECO:0000256" key="1">
    <source>
        <dbReference type="ARBA" id="ARBA00022723"/>
    </source>
</evidence>
<gene>
    <name evidence="4" type="ordered locus">Sfla_0147</name>
</gene>
<evidence type="ECO:0000256" key="3">
    <source>
        <dbReference type="PROSITE-ProRule" id="PRU00742"/>
    </source>
</evidence>
<dbReference type="GO" id="GO:0033389">
    <property type="term" value="P:putrescine biosynthetic process from arginine, via agmatine"/>
    <property type="evidence" value="ECO:0007669"/>
    <property type="project" value="TreeGrafter"/>
</dbReference>
<keyword evidence="1" id="KW-0479">Metal-binding</keyword>
<comment type="similarity">
    <text evidence="3">Belongs to the arginase family.</text>
</comment>
<dbReference type="PIRSF" id="PIRSF036979">
    <property type="entry name" value="Arginase"/>
    <property type="match status" value="1"/>
</dbReference>
<evidence type="ECO:0000313" key="5">
    <source>
        <dbReference type="Proteomes" id="UP000002066"/>
    </source>
</evidence>
<dbReference type="GO" id="GO:0046872">
    <property type="term" value="F:metal ion binding"/>
    <property type="evidence" value="ECO:0007669"/>
    <property type="project" value="UniProtKB-KW"/>
</dbReference>
<dbReference type="Pfam" id="PF00491">
    <property type="entry name" value="Arginase"/>
    <property type="match status" value="1"/>
</dbReference>
<dbReference type="OrthoDB" id="9788689at2"/>
<evidence type="ECO:0000256" key="2">
    <source>
        <dbReference type="ARBA" id="ARBA00022801"/>
    </source>
</evidence>
<dbReference type="InterPro" id="IPR006035">
    <property type="entry name" value="Ureohydrolase"/>
</dbReference>
<accession>A0A8D3WCB5</accession>
<dbReference type="InterPro" id="IPR023696">
    <property type="entry name" value="Ureohydrolase_dom_sf"/>
</dbReference>
<proteinExistence type="inferred from homology"/>
<dbReference type="KEGG" id="sfa:Sfla_0147"/>
<dbReference type="Proteomes" id="UP000002066">
    <property type="component" value="Chromosome"/>
</dbReference>
<name>A0A8D3WCB5_STRFA</name>